<accession>A0ACC4B8B7</accession>
<keyword evidence="2" id="KW-1185">Reference proteome</keyword>
<proteinExistence type="predicted"/>
<evidence type="ECO:0000313" key="1">
    <source>
        <dbReference type="EMBL" id="KAL3574755.1"/>
    </source>
</evidence>
<sequence length="80" mass="9120">MRREVAGLEAGKIQRMEALAEINNKAGAIFPQAKEAKIIIRIVELYCPFLDFSLQVQGTYAVLFDLILMLSLMLTYYFCN</sequence>
<protein>
    <submittedName>
        <fullName evidence="1">Uncharacterized protein</fullName>
    </submittedName>
</protein>
<dbReference type="Proteomes" id="UP000309997">
    <property type="component" value="Unassembled WGS sequence"/>
</dbReference>
<gene>
    <name evidence="1" type="ORF">D5086_022856</name>
</gene>
<organism evidence="1 2">
    <name type="scientific">Populus alba</name>
    <name type="common">White poplar</name>
    <dbReference type="NCBI Taxonomy" id="43335"/>
    <lineage>
        <taxon>Eukaryota</taxon>
        <taxon>Viridiplantae</taxon>
        <taxon>Streptophyta</taxon>
        <taxon>Embryophyta</taxon>
        <taxon>Tracheophyta</taxon>
        <taxon>Spermatophyta</taxon>
        <taxon>Magnoliopsida</taxon>
        <taxon>eudicotyledons</taxon>
        <taxon>Gunneridae</taxon>
        <taxon>Pentapetalae</taxon>
        <taxon>rosids</taxon>
        <taxon>fabids</taxon>
        <taxon>Malpighiales</taxon>
        <taxon>Salicaceae</taxon>
        <taxon>Saliceae</taxon>
        <taxon>Populus</taxon>
    </lineage>
</organism>
<evidence type="ECO:0000313" key="2">
    <source>
        <dbReference type="Proteomes" id="UP000309997"/>
    </source>
</evidence>
<name>A0ACC4B8B7_POPAL</name>
<dbReference type="EMBL" id="RCHU02000012">
    <property type="protein sequence ID" value="KAL3574755.1"/>
    <property type="molecule type" value="Genomic_DNA"/>
</dbReference>
<comment type="caution">
    <text evidence="1">The sequence shown here is derived from an EMBL/GenBank/DDBJ whole genome shotgun (WGS) entry which is preliminary data.</text>
</comment>
<reference evidence="1 2" key="1">
    <citation type="journal article" date="2024" name="Plant Biotechnol. J.">
        <title>Genome and CRISPR/Cas9 system of a widespread forest tree (Populus alba) in the world.</title>
        <authorList>
            <person name="Liu Y.J."/>
            <person name="Jiang P.F."/>
            <person name="Han X.M."/>
            <person name="Li X.Y."/>
            <person name="Wang H.M."/>
            <person name="Wang Y.J."/>
            <person name="Wang X.X."/>
            <person name="Zeng Q.Y."/>
        </authorList>
    </citation>
    <scope>NUCLEOTIDE SEQUENCE [LARGE SCALE GENOMIC DNA]</scope>
    <source>
        <strain evidence="2">cv. PAL-ZL1</strain>
    </source>
</reference>